<reference evidence="1 2" key="1">
    <citation type="submission" date="2017-08" db="EMBL/GenBank/DDBJ databases">
        <title>Draft genome sequence of filamentous cyanobacterium Calothrix elsteri CCALA 953.</title>
        <authorList>
            <person name="Gagunashvili A.N."/>
            <person name="Elster J."/>
            <person name="Andresson O.S."/>
        </authorList>
    </citation>
    <scope>NUCLEOTIDE SEQUENCE [LARGE SCALE GENOMIC DNA]</scope>
    <source>
        <strain evidence="1 2">CCALA 953</strain>
    </source>
</reference>
<dbReference type="InterPro" id="IPR036983">
    <property type="entry name" value="AIM24_sf"/>
</dbReference>
<dbReference type="Pfam" id="PF01987">
    <property type="entry name" value="AIM24"/>
    <property type="match status" value="1"/>
</dbReference>
<dbReference type="Proteomes" id="UP000218238">
    <property type="component" value="Unassembled WGS sequence"/>
</dbReference>
<gene>
    <name evidence="1" type="ORF">CK510_25090</name>
</gene>
<organism evidence="1 2">
    <name type="scientific">Brunnivagina elsteri CCALA 953</name>
    <dbReference type="NCBI Taxonomy" id="987040"/>
    <lineage>
        <taxon>Bacteria</taxon>
        <taxon>Bacillati</taxon>
        <taxon>Cyanobacteriota</taxon>
        <taxon>Cyanophyceae</taxon>
        <taxon>Nostocales</taxon>
        <taxon>Calotrichaceae</taxon>
        <taxon>Brunnivagina</taxon>
    </lineage>
</organism>
<accession>A0A2A2TCD9</accession>
<protein>
    <recommendedName>
        <fullName evidence="3">AIM24 family protein</fullName>
    </recommendedName>
</protein>
<dbReference type="EMBL" id="NTFS01000406">
    <property type="protein sequence ID" value="PAX51383.1"/>
    <property type="molecule type" value="Genomic_DNA"/>
</dbReference>
<dbReference type="OrthoDB" id="9779518at2"/>
<evidence type="ECO:0000313" key="2">
    <source>
        <dbReference type="Proteomes" id="UP000218238"/>
    </source>
</evidence>
<dbReference type="RefSeq" id="WP_095724269.1">
    <property type="nucleotide sequence ID" value="NZ_NTFS01000406.1"/>
</dbReference>
<keyword evidence="2" id="KW-1185">Reference proteome</keyword>
<name>A0A2A2TCD9_9CYAN</name>
<dbReference type="InterPro" id="IPR002838">
    <property type="entry name" value="AIM24"/>
</dbReference>
<evidence type="ECO:0008006" key="3">
    <source>
        <dbReference type="Google" id="ProtNLM"/>
    </source>
</evidence>
<proteinExistence type="predicted"/>
<evidence type="ECO:0000313" key="1">
    <source>
        <dbReference type="EMBL" id="PAX51383.1"/>
    </source>
</evidence>
<dbReference type="SUPFAM" id="SSF51219">
    <property type="entry name" value="TRAP-like"/>
    <property type="match status" value="1"/>
</dbReference>
<sequence>MRHSVNILEPTDLWYLQNNINKETNKFYHPTKSIPFVQQVEVKLENTGVVIQKGSLHSCFGKLNYGVYKTDNRLKDIFVSLMTEMDYNAPVYRGTGVVKLEPRQKGNFLNYAEIEINESEQWELDDGIFQLCSDNVVMGVKKLKWRQMAGSTDGNSRIVIKSLPKQKAQLVTGTPAPAKIIELRSGEVLIADYDMVKGFTNGIKEDYCKLGYFGKGGGEGYVWTYNGEGRLLVSETEGMKIG</sequence>
<dbReference type="AlphaFoldDB" id="A0A2A2TCD9"/>
<comment type="caution">
    <text evidence="1">The sequence shown here is derived from an EMBL/GenBank/DDBJ whole genome shotgun (WGS) entry which is preliminary data.</text>
</comment>
<dbReference type="Gene3D" id="3.60.160.10">
    <property type="entry name" value="Mitochondrial biogenesis AIM24"/>
    <property type="match status" value="1"/>
</dbReference>
<dbReference type="InterPro" id="IPR016031">
    <property type="entry name" value="Trp_RNA-bd_attenuator-like_dom"/>
</dbReference>